<dbReference type="InterPro" id="IPR037143">
    <property type="entry name" value="4-PPantetheinyl_Trfase_dom_sf"/>
</dbReference>
<dbReference type="Proteomes" id="UP000603453">
    <property type="component" value="Unassembled WGS sequence"/>
</dbReference>
<dbReference type="OrthoDB" id="26719at2759"/>
<dbReference type="SUPFAM" id="SSF56214">
    <property type="entry name" value="4'-phosphopantetheinyl transferase"/>
    <property type="match status" value="2"/>
</dbReference>
<keyword evidence="2" id="KW-0808">Transferase</keyword>
<dbReference type="GO" id="GO:0005829">
    <property type="term" value="C:cytosol"/>
    <property type="evidence" value="ECO:0007669"/>
    <property type="project" value="TreeGrafter"/>
</dbReference>
<gene>
    <name evidence="6" type="ORF">INT47_007021</name>
</gene>
<evidence type="ECO:0000256" key="1">
    <source>
        <dbReference type="ARBA" id="ARBA00013172"/>
    </source>
</evidence>
<evidence type="ECO:0000259" key="4">
    <source>
        <dbReference type="Pfam" id="PF01648"/>
    </source>
</evidence>
<name>A0A8H7R556_9FUNG</name>
<dbReference type="PANTHER" id="PTHR12215:SF10">
    <property type="entry name" value="L-AMINOADIPATE-SEMIALDEHYDE DEHYDROGENASE-PHOSPHOPANTETHEINYL TRANSFERASE"/>
    <property type="match status" value="1"/>
</dbReference>
<dbReference type="GO" id="GO:0019878">
    <property type="term" value="P:lysine biosynthetic process via aminoadipic acid"/>
    <property type="evidence" value="ECO:0007669"/>
    <property type="project" value="TreeGrafter"/>
</dbReference>
<proteinExistence type="predicted"/>
<dbReference type="PANTHER" id="PTHR12215">
    <property type="entry name" value="PHOSPHOPANTETHEINE TRANSFERASE"/>
    <property type="match status" value="1"/>
</dbReference>
<reference evidence="6" key="1">
    <citation type="submission" date="2020-12" db="EMBL/GenBank/DDBJ databases">
        <title>Metabolic potential, ecology and presence of endohyphal bacteria is reflected in genomic diversity of Mucoromycotina.</title>
        <authorList>
            <person name="Muszewska A."/>
            <person name="Okrasinska A."/>
            <person name="Steczkiewicz K."/>
            <person name="Drgas O."/>
            <person name="Orlowska M."/>
            <person name="Perlinska-Lenart U."/>
            <person name="Aleksandrzak-Piekarczyk T."/>
            <person name="Szatraj K."/>
            <person name="Zielenkiewicz U."/>
            <person name="Pilsyk S."/>
            <person name="Malc E."/>
            <person name="Mieczkowski P."/>
            <person name="Kruszewska J.S."/>
            <person name="Biernat P."/>
            <person name="Pawlowska J."/>
        </authorList>
    </citation>
    <scope>NUCLEOTIDE SEQUENCE</scope>
    <source>
        <strain evidence="6">WA0000017839</strain>
    </source>
</reference>
<feature type="domain" description="4'-phosphopantetheinyl transferase" evidence="4">
    <location>
        <begin position="540"/>
        <end position="644"/>
    </location>
</feature>
<dbReference type="Pfam" id="PF01648">
    <property type="entry name" value="ACPS"/>
    <property type="match status" value="1"/>
</dbReference>
<evidence type="ECO:0000256" key="2">
    <source>
        <dbReference type="ARBA" id="ARBA00022679"/>
    </source>
</evidence>
<evidence type="ECO:0000256" key="3">
    <source>
        <dbReference type="SAM" id="MobiDB-lite"/>
    </source>
</evidence>
<dbReference type="InterPro" id="IPR008278">
    <property type="entry name" value="4-PPantetheinyl_Trfase_dom"/>
</dbReference>
<keyword evidence="7" id="KW-1185">Reference proteome</keyword>
<comment type="caution">
    <text evidence="6">The sequence shown here is derived from an EMBL/GenBank/DDBJ whole genome shotgun (WGS) entry which is preliminary data.</text>
</comment>
<evidence type="ECO:0000313" key="6">
    <source>
        <dbReference type="EMBL" id="KAG2204027.1"/>
    </source>
</evidence>
<dbReference type="Gene3D" id="3.90.470.20">
    <property type="entry name" value="4'-phosphopantetheinyl transferase domain"/>
    <property type="match status" value="2"/>
</dbReference>
<organism evidence="6 7">
    <name type="scientific">Mucor saturninus</name>
    <dbReference type="NCBI Taxonomy" id="64648"/>
    <lineage>
        <taxon>Eukaryota</taxon>
        <taxon>Fungi</taxon>
        <taxon>Fungi incertae sedis</taxon>
        <taxon>Mucoromycota</taxon>
        <taxon>Mucoromycotina</taxon>
        <taxon>Mucoromycetes</taxon>
        <taxon>Mucorales</taxon>
        <taxon>Mucorineae</taxon>
        <taxon>Mucoraceae</taxon>
        <taxon>Mucor</taxon>
    </lineage>
</organism>
<accession>A0A8H7R556</accession>
<feature type="region of interest" description="Disordered" evidence="3">
    <location>
        <begin position="172"/>
        <end position="191"/>
    </location>
</feature>
<evidence type="ECO:0000259" key="5">
    <source>
        <dbReference type="Pfam" id="PF22624"/>
    </source>
</evidence>
<sequence length="699" mass="80918">MFPYKEDEFLYTDALDLKYAETEAVAAKHHAKQTVINMTFDTVEDVAGFTSAVFKGEKEKVYMVEPNFLNPRKTGELFKDYSATCVIMYYQNDVLSESNYYPSPLQTQHRRHNGEKGKIHSLDLQYEGSPTGYYDGYRRSSLYGGEQEYSNRYLVASPEHYHNHNVPIIKKRRNKQKNRNFPVTPEDEKRHFVYSEDAEDNNQMHTYHNNGTGDSLIHAKEEEEEEEEDTATHINTLINSESRMVDAVADDNLDVTAVKINLDQEKFNQKKQKWYTNMALGFVKKVKTLKKKEVKQEPLKQQPAIQVISAVDNELLGDVLDADQQKKIVTQLSSSSPMSTSFNMCPEKAKVTNLPRIWVFRLLADAPEENQPIAWIGFDYENQVKIENHIKELPDRPEDGRLAIYDSHVRHGKMPVIVTPNHTKGYYFADEEQSKLITLEVTFIENNHEKFNTALSWLPEEEHESVLRFKHDRDRHLALGSRLLRRHYFSGRLNVAWASLEFEQLPLCKPTLKNEQIDYNISHQGNWVIFGATTKNAMKIGIDAVTVDRPNSSSIDDFVKCFLPQLTDKEVELIMKNQDEDTKLATFFELWGCKESYVKALGVGLSLELNKIDFRNDQNQIKMNFEGNPSDSWLFHLSYLDNNTLAVVCYGKEDVNRKLDSKLLSFASTTQLLGKRPLHVMTNDIFEQVRYEDIENDKR</sequence>
<protein>
    <recommendedName>
        <fullName evidence="1">holo-[acyl-carrier-protein] synthase</fullName>
        <ecNumber evidence="1">2.7.8.7</ecNumber>
    </recommendedName>
</protein>
<dbReference type="GO" id="GO:0000287">
    <property type="term" value="F:magnesium ion binding"/>
    <property type="evidence" value="ECO:0007669"/>
    <property type="project" value="InterPro"/>
</dbReference>
<dbReference type="InterPro" id="IPR050559">
    <property type="entry name" value="P-Pant_transferase_sf"/>
</dbReference>
<dbReference type="GO" id="GO:0008897">
    <property type="term" value="F:holo-[acyl-carrier-protein] synthase activity"/>
    <property type="evidence" value="ECO:0007669"/>
    <property type="project" value="UniProtKB-EC"/>
</dbReference>
<dbReference type="EC" id="2.7.8.7" evidence="1"/>
<feature type="domain" description="4'-phosphopantetheinyl transferase N-terminal" evidence="5">
    <location>
        <begin position="448"/>
        <end position="533"/>
    </location>
</feature>
<dbReference type="AlphaFoldDB" id="A0A8H7R556"/>
<evidence type="ECO:0000313" key="7">
    <source>
        <dbReference type="Proteomes" id="UP000603453"/>
    </source>
</evidence>
<dbReference type="EMBL" id="JAEPRD010000047">
    <property type="protein sequence ID" value="KAG2204027.1"/>
    <property type="molecule type" value="Genomic_DNA"/>
</dbReference>
<dbReference type="InterPro" id="IPR055066">
    <property type="entry name" value="AASDHPPT_N"/>
</dbReference>
<dbReference type="Pfam" id="PF22624">
    <property type="entry name" value="AASDHPPT_N"/>
    <property type="match status" value="1"/>
</dbReference>